<dbReference type="InterPro" id="IPR033985">
    <property type="entry name" value="SusD-like_N"/>
</dbReference>
<organism evidence="9 10">
    <name type="scientific">Sphingobacterium tabacisoli</name>
    <dbReference type="NCBI Taxonomy" id="2044855"/>
    <lineage>
        <taxon>Bacteria</taxon>
        <taxon>Pseudomonadati</taxon>
        <taxon>Bacteroidota</taxon>
        <taxon>Sphingobacteriia</taxon>
        <taxon>Sphingobacteriales</taxon>
        <taxon>Sphingobacteriaceae</taxon>
        <taxon>Sphingobacterium</taxon>
    </lineage>
</organism>
<accession>A0ABW5L770</accession>
<dbReference type="Proteomes" id="UP001597440">
    <property type="component" value="Unassembled WGS sequence"/>
</dbReference>
<evidence type="ECO:0000313" key="9">
    <source>
        <dbReference type="EMBL" id="MFD2556894.1"/>
    </source>
</evidence>
<evidence type="ECO:0000256" key="2">
    <source>
        <dbReference type="ARBA" id="ARBA00006275"/>
    </source>
</evidence>
<sequence>MKTTYIGILLAGILGLSSCSMVGDIDDIKPYYKMESDNVVYNSESAESVLRGVYKSWRTFNVSTFRPYMSILSGTTASKGGGLTGGQEFVTNSIQADNIALSNIYQGTYLTINTANNLIKLMERGDAKGMPEQRVKEIIAECKFHRSLAHFQILRHFGYFFDLNSPYGIVLRNTPFEGTETATRASVQDSYTFILEDLDYAIANAATNSTHHYYITQTSAKALKAKVLLHMGKMAEAEQLAKEVIEEANNYGYKLENTFKSLFENGYESTEALFSTYTHGSLEVVSDLVSRTTYSEYTKRLADNLVNGETDGDLTTGQGYDFRFYFMFNPNSAGPLGNGKYPYASNGAGKHNTQMILRLGEIYLVHAEAAAHNKNYVAARESLQSIASRAGYANDYASTLSDNQLLSFIFKHKTLELFSENGEDWFDFVRYYKAGNIGLGDIKSTIKSESQLVLPIPQVALAGNKELAPNPL</sequence>
<feature type="signal peptide" evidence="6">
    <location>
        <begin position="1"/>
        <end position="22"/>
    </location>
</feature>
<evidence type="ECO:0000259" key="7">
    <source>
        <dbReference type="Pfam" id="PF07980"/>
    </source>
</evidence>
<comment type="caution">
    <text evidence="9">The sequence shown here is derived from an EMBL/GenBank/DDBJ whole genome shotgun (WGS) entry which is preliminary data.</text>
</comment>
<proteinExistence type="inferred from homology"/>
<dbReference type="InterPro" id="IPR011990">
    <property type="entry name" value="TPR-like_helical_dom_sf"/>
</dbReference>
<comment type="similarity">
    <text evidence="2">Belongs to the SusD family.</text>
</comment>
<keyword evidence="3 6" id="KW-0732">Signal</keyword>
<gene>
    <name evidence="9" type="ORF">ACFSQW_21065</name>
</gene>
<evidence type="ECO:0000256" key="3">
    <source>
        <dbReference type="ARBA" id="ARBA00022729"/>
    </source>
</evidence>
<dbReference type="SUPFAM" id="SSF48452">
    <property type="entry name" value="TPR-like"/>
    <property type="match status" value="1"/>
</dbReference>
<evidence type="ECO:0000256" key="1">
    <source>
        <dbReference type="ARBA" id="ARBA00004442"/>
    </source>
</evidence>
<reference evidence="10" key="1">
    <citation type="journal article" date="2019" name="Int. J. Syst. Evol. Microbiol.">
        <title>The Global Catalogue of Microorganisms (GCM) 10K type strain sequencing project: providing services to taxonomists for standard genome sequencing and annotation.</title>
        <authorList>
            <consortium name="The Broad Institute Genomics Platform"/>
            <consortium name="The Broad Institute Genome Sequencing Center for Infectious Disease"/>
            <person name="Wu L."/>
            <person name="Ma J."/>
        </authorList>
    </citation>
    <scope>NUCLEOTIDE SEQUENCE [LARGE SCALE GENOMIC DNA]</scope>
    <source>
        <strain evidence="10">KCTC 52298</strain>
    </source>
</reference>
<feature type="domain" description="SusD-like N-terminal" evidence="8">
    <location>
        <begin position="89"/>
        <end position="229"/>
    </location>
</feature>
<dbReference type="Pfam" id="PF14322">
    <property type="entry name" value="SusD-like_3"/>
    <property type="match status" value="1"/>
</dbReference>
<name>A0ABW5L770_9SPHI</name>
<dbReference type="Pfam" id="PF07980">
    <property type="entry name" value="SusD_RagB"/>
    <property type="match status" value="1"/>
</dbReference>
<dbReference type="InterPro" id="IPR012944">
    <property type="entry name" value="SusD_RagB_dom"/>
</dbReference>
<keyword evidence="5" id="KW-0998">Cell outer membrane</keyword>
<evidence type="ECO:0000256" key="4">
    <source>
        <dbReference type="ARBA" id="ARBA00023136"/>
    </source>
</evidence>
<dbReference type="EMBL" id="JBHULD010000025">
    <property type="protein sequence ID" value="MFD2556894.1"/>
    <property type="molecule type" value="Genomic_DNA"/>
</dbReference>
<dbReference type="Gene3D" id="1.25.40.390">
    <property type="match status" value="1"/>
</dbReference>
<feature type="domain" description="RagB/SusD" evidence="7">
    <location>
        <begin position="333"/>
        <end position="434"/>
    </location>
</feature>
<comment type="subcellular location">
    <subcellularLocation>
        <location evidence="1">Cell outer membrane</location>
    </subcellularLocation>
</comment>
<dbReference type="PROSITE" id="PS51257">
    <property type="entry name" value="PROKAR_LIPOPROTEIN"/>
    <property type="match status" value="1"/>
</dbReference>
<keyword evidence="10" id="KW-1185">Reference proteome</keyword>
<evidence type="ECO:0000259" key="8">
    <source>
        <dbReference type="Pfam" id="PF14322"/>
    </source>
</evidence>
<protein>
    <submittedName>
        <fullName evidence="9">RagB/SusD family nutrient uptake outer membrane protein</fullName>
    </submittedName>
</protein>
<feature type="chain" id="PRO_5046519564" evidence="6">
    <location>
        <begin position="23"/>
        <end position="472"/>
    </location>
</feature>
<evidence type="ECO:0000313" key="10">
    <source>
        <dbReference type="Proteomes" id="UP001597440"/>
    </source>
</evidence>
<evidence type="ECO:0000256" key="6">
    <source>
        <dbReference type="SAM" id="SignalP"/>
    </source>
</evidence>
<evidence type="ECO:0000256" key="5">
    <source>
        <dbReference type="ARBA" id="ARBA00023237"/>
    </source>
</evidence>
<keyword evidence="4" id="KW-0472">Membrane</keyword>
<dbReference type="RefSeq" id="WP_210354714.1">
    <property type="nucleotide sequence ID" value="NZ_JAEQMU010000002.1"/>
</dbReference>